<accession>A0A975TD95</accession>
<protein>
    <submittedName>
        <fullName evidence="2">GCN5-related N-acetyltransferase</fullName>
    </submittedName>
</protein>
<dbReference type="InterPro" id="IPR000182">
    <property type="entry name" value="GNAT_dom"/>
</dbReference>
<feature type="domain" description="N-acetyltransferase" evidence="1">
    <location>
        <begin position="1"/>
        <end position="153"/>
    </location>
</feature>
<evidence type="ECO:0000259" key="1">
    <source>
        <dbReference type="PROSITE" id="PS51186"/>
    </source>
</evidence>
<sequence>MEVRNYEIADTQDIIQLFYDTVHRINIQDYNQEQVNAWATGDQDKQQWVERLSNSFTFVAVEQDLIIGFSNLEINGRIDCFYCHHAWQRRGVGKRILEKIELTARELKIHRLFTEASITAKPFFASHNFIVVQQQEVERRGQKFRNFLMEKLI</sequence>
<organism evidence="2 3">
    <name type="scientific">Richelia sinica FACHB-800</name>
    <dbReference type="NCBI Taxonomy" id="1357546"/>
    <lineage>
        <taxon>Bacteria</taxon>
        <taxon>Bacillati</taxon>
        <taxon>Cyanobacteriota</taxon>
        <taxon>Cyanophyceae</taxon>
        <taxon>Nostocales</taxon>
        <taxon>Nostocaceae</taxon>
        <taxon>Richelia</taxon>
    </lineage>
</organism>
<dbReference type="EMBL" id="CP021056">
    <property type="protein sequence ID" value="QXE25796.1"/>
    <property type="molecule type" value="Genomic_DNA"/>
</dbReference>
<dbReference type="Proteomes" id="UP000683511">
    <property type="component" value="Chromosome"/>
</dbReference>
<gene>
    <name evidence="2" type="ORF">B6N60_04516</name>
</gene>
<dbReference type="InterPro" id="IPR052564">
    <property type="entry name" value="N-acetyltrans/Recomb-assoc"/>
</dbReference>
<proteinExistence type="predicted"/>
<dbReference type="KEGG" id="rsin:B6N60_04516"/>
<name>A0A975TD95_9NOST</name>
<dbReference type="PROSITE" id="PS51186">
    <property type="entry name" value="GNAT"/>
    <property type="match status" value="1"/>
</dbReference>
<evidence type="ECO:0000313" key="3">
    <source>
        <dbReference type="Proteomes" id="UP000683511"/>
    </source>
</evidence>
<dbReference type="RefSeq" id="WP_190605668.1">
    <property type="nucleotide sequence ID" value="NZ_CP021056.1"/>
</dbReference>
<reference evidence="2" key="1">
    <citation type="submission" date="2017-04" db="EMBL/GenBank/DDBJ databases">
        <title>Genome deletions in a multicellular cyanobacterial endosymbiont for morphological adaptation in marine diatoms.</title>
        <authorList>
            <person name="Wang Y."/>
            <person name="Gao H."/>
            <person name="Li R."/>
            <person name="Xu X."/>
        </authorList>
    </citation>
    <scope>NUCLEOTIDE SEQUENCE</scope>
    <source>
        <strain evidence="2">FACHB 800</strain>
    </source>
</reference>
<dbReference type="SUPFAM" id="SSF55729">
    <property type="entry name" value="Acyl-CoA N-acyltransferases (Nat)"/>
    <property type="match status" value="1"/>
</dbReference>
<dbReference type="CDD" id="cd04301">
    <property type="entry name" value="NAT_SF"/>
    <property type="match status" value="1"/>
</dbReference>
<dbReference type="InterPro" id="IPR016181">
    <property type="entry name" value="Acyl_CoA_acyltransferase"/>
</dbReference>
<dbReference type="PANTHER" id="PTHR43451:SF1">
    <property type="entry name" value="ACETYLTRANSFERASE"/>
    <property type="match status" value="1"/>
</dbReference>
<dbReference type="Gene3D" id="3.40.630.30">
    <property type="match status" value="1"/>
</dbReference>
<dbReference type="PANTHER" id="PTHR43451">
    <property type="entry name" value="ACETYLTRANSFERASE (GNAT) FAMILY PROTEIN"/>
    <property type="match status" value="1"/>
</dbReference>
<keyword evidence="3" id="KW-1185">Reference proteome</keyword>
<dbReference type="Pfam" id="PF13673">
    <property type="entry name" value="Acetyltransf_10"/>
    <property type="match status" value="1"/>
</dbReference>
<dbReference type="AlphaFoldDB" id="A0A975TD95"/>
<evidence type="ECO:0000313" key="2">
    <source>
        <dbReference type="EMBL" id="QXE25796.1"/>
    </source>
</evidence>
<dbReference type="GO" id="GO:0016747">
    <property type="term" value="F:acyltransferase activity, transferring groups other than amino-acyl groups"/>
    <property type="evidence" value="ECO:0007669"/>
    <property type="project" value="InterPro"/>
</dbReference>